<reference evidence="2 3" key="1">
    <citation type="submission" date="2018-11" db="EMBL/GenBank/DDBJ databases">
        <authorList>
            <person name="Mardanov A.V."/>
            <person name="Ravin N.V."/>
            <person name="Dedysh S.N."/>
        </authorList>
    </citation>
    <scope>NUCLEOTIDE SEQUENCE [LARGE SCALE GENOMIC DNA]</scope>
    <source>
        <strain evidence="2 3">AF10</strain>
    </source>
</reference>
<name>A0A4Q0SYB0_9BACT</name>
<evidence type="ECO:0000259" key="1">
    <source>
        <dbReference type="Pfam" id="PF16363"/>
    </source>
</evidence>
<sequence length="374" mass="41371">MQKGHGAMKNWKRRTILITGGAGFIGSNLAERLLQEPDTRVRVFDNLSRPGVEHNLLWLQGLADSDRLEFVQGDVRDPSDVYAASADADEIFHLAAQVAVTTSIDDPRMDFEVNAAGTFHVLEAARRAGRRPFVLFTSTNKVYGSLYGVPVKVSGSRYVAESPGFHGVNESEALDFHSPYGCSKGAADQYVRDYARIYDLPTVVFRMSCIAGPRQFGTEDQGWVAHFLYSVLERRPITIYGDGFQVRDILQVHDLVDGMMAARSAQGRTAGEVYNLGGGPERAVSIVEMLDAIQEETGLAPVLQYDDVRPGDQPLYISDTSKLTLHTGWKPRRSCRETLKAIHDFWSGNRALLQHQRQAAIQGEVSDLVAEEVA</sequence>
<dbReference type="InterPro" id="IPR036291">
    <property type="entry name" value="NAD(P)-bd_dom_sf"/>
</dbReference>
<keyword evidence="3" id="KW-1185">Reference proteome</keyword>
<accession>A0A4Q0SYB0</accession>
<dbReference type="PANTHER" id="PTHR43000">
    <property type="entry name" value="DTDP-D-GLUCOSE 4,6-DEHYDRATASE-RELATED"/>
    <property type="match status" value="1"/>
</dbReference>
<feature type="domain" description="NAD(P)-binding" evidence="1">
    <location>
        <begin position="17"/>
        <end position="340"/>
    </location>
</feature>
<dbReference type="Pfam" id="PF16363">
    <property type="entry name" value="GDP_Man_Dehyd"/>
    <property type="match status" value="1"/>
</dbReference>
<protein>
    <submittedName>
        <fullName evidence="2">UDP-glucose 4-epimerase</fullName>
    </submittedName>
</protein>
<dbReference type="Proteomes" id="UP000289437">
    <property type="component" value="Unassembled WGS sequence"/>
</dbReference>
<reference evidence="3" key="2">
    <citation type="submission" date="2019-02" db="EMBL/GenBank/DDBJ databases">
        <title>Granulicella sibirica sp. nov., a psychrotolerant acidobacterium isolated from an organic soil layer in forested tundra, West Siberia.</title>
        <authorList>
            <person name="Oshkin I.Y."/>
            <person name="Kulichevskaya I.S."/>
            <person name="Rijpstra W.I.C."/>
            <person name="Sinninghe Damste J.S."/>
            <person name="Rakitin A.L."/>
            <person name="Ravin N.V."/>
            <person name="Dedysh S.N."/>
        </authorList>
    </citation>
    <scope>NUCLEOTIDE SEQUENCE [LARGE SCALE GENOMIC DNA]</scope>
    <source>
        <strain evidence="3">AF10</strain>
    </source>
</reference>
<evidence type="ECO:0000313" key="2">
    <source>
        <dbReference type="EMBL" id="RXH54006.1"/>
    </source>
</evidence>
<dbReference type="SUPFAM" id="SSF51735">
    <property type="entry name" value="NAD(P)-binding Rossmann-fold domains"/>
    <property type="match status" value="1"/>
</dbReference>
<dbReference type="AlphaFoldDB" id="A0A4Q0SYB0"/>
<proteinExistence type="predicted"/>
<gene>
    <name evidence="2" type="ORF">GRAN_4975</name>
</gene>
<comment type="caution">
    <text evidence="2">The sequence shown here is derived from an EMBL/GenBank/DDBJ whole genome shotgun (WGS) entry which is preliminary data.</text>
</comment>
<dbReference type="EMBL" id="RDSM01000006">
    <property type="protein sequence ID" value="RXH54006.1"/>
    <property type="molecule type" value="Genomic_DNA"/>
</dbReference>
<evidence type="ECO:0000313" key="3">
    <source>
        <dbReference type="Proteomes" id="UP000289437"/>
    </source>
</evidence>
<dbReference type="Gene3D" id="3.40.50.720">
    <property type="entry name" value="NAD(P)-binding Rossmann-like Domain"/>
    <property type="match status" value="1"/>
</dbReference>
<organism evidence="2 3">
    <name type="scientific">Granulicella sibirica</name>
    <dbReference type="NCBI Taxonomy" id="2479048"/>
    <lineage>
        <taxon>Bacteria</taxon>
        <taxon>Pseudomonadati</taxon>
        <taxon>Acidobacteriota</taxon>
        <taxon>Terriglobia</taxon>
        <taxon>Terriglobales</taxon>
        <taxon>Acidobacteriaceae</taxon>
        <taxon>Granulicella</taxon>
    </lineage>
</organism>
<dbReference type="InterPro" id="IPR016040">
    <property type="entry name" value="NAD(P)-bd_dom"/>
</dbReference>